<feature type="transmembrane region" description="Helical" evidence="5">
    <location>
        <begin position="501"/>
        <end position="524"/>
    </location>
</feature>
<dbReference type="PANTHER" id="PTHR23502:SF20">
    <property type="entry name" value="TRANSPORTER, PUTATIVE (AFU_ORTHOLOGUE AFUA_6G13880)-RELATED"/>
    <property type="match status" value="1"/>
</dbReference>
<feature type="transmembrane region" description="Helical" evidence="5">
    <location>
        <begin position="328"/>
        <end position="354"/>
    </location>
</feature>
<dbReference type="OrthoDB" id="5215911at2759"/>
<evidence type="ECO:0000256" key="3">
    <source>
        <dbReference type="ARBA" id="ARBA00022989"/>
    </source>
</evidence>
<feature type="transmembrane region" description="Helical" evidence="5">
    <location>
        <begin position="440"/>
        <end position="461"/>
    </location>
</feature>
<feature type="transmembrane region" description="Helical" evidence="5">
    <location>
        <begin position="473"/>
        <end position="495"/>
    </location>
</feature>
<dbReference type="PROSITE" id="PS50850">
    <property type="entry name" value="MFS"/>
    <property type="match status" value="1"/>
</dbReference>
<evidence type="ECO:0000313" key="7">
    <source>
        <dbReference type="EMBL" id="OCF54329.1"/>
    </source>
</evidence>
<feature type="transmembrane region" description="Helical" evidence="5">
    <location>
        <begin position="168"/>
        <end position="191"/>
    </location>
</feature>
<dbReference type="EMBL" id="KV700092">
    <property type="protein sequence ID" value="OCF54329.1"/>
    <property type="molecule type" value="Genomic_DNA"/>
</dbReference>
<evidence type="ECO:0000256" key="2">
    <source>
        <dbReference type="ARBA" id="ARBA00022692"/>
    </source>
</evidence>
<reference evidence="7 8" key="1">
    <citation type="submission" date="2013-07" db="EMBL/GenBank/DDBJ databases">
        <title>The Genome Sequence of Kwoniella mangroviensis CBS10435.</title>
        <authorList>
            <consortium name="The Broad Institute Genome Sequencing Platform"/>
            <person name="Cuomo C."/>
            <person name="Litvintseva A."/>
            <person name="Chen Y."/>
            <person name="Heitman J."/>
            <person name="Sun S."/>
            <person name="Springer D."/>
            <person name="Dromer F."/>
            <person name="Young S.K."/>
            <person name="Zeng Q."/>
            <person name="Gargeya S."/>
            <person name="Fitzgerald M."/>
            <person name="Abouelleil A."/>
            <person name="Alvarado L."/>
            <person name="Berlin A.M."/>
            <person name="Chapman S.B."/>
            <person name="Dewar J."/>
            <person name="Goldberg J."/>
            <person name="Griggs A."/>
            <person name="Gujja S."/>
            <person name="Hansen M."/>
            <person name="Howarth C."/>
            <person name="Imamovic A."/>
            <person name="Larimer J."/>
            <person name="McCowan C."/>
            <person name="Murphy C."/>
            <person name="Pearson M."/>
            <person name="Priest M."/>
            <person name="Roberts A."/>
            <person name="Saif S."/>
            <person name="Shea T."/>
            <person name="Sykes S."/>
            <person name="Wortman J."/>
            <person name="Nusbaum C."/>
            <person name="Birren B."/>
        </authorList>
    </citation>
    <scope>NUCLEOTIDE SEQUENCE [LARGE SCALE GENOMIC DNA]</scope>
    <source>
        <strain evidence="7 8">CBS 10435</strain>
    </source>
</reference>
<sequence>MGVGILPPFGDDHIQVPGTRALKEEVAPGADVSGDKFANLKRHPKHHDVILQPQPSDDPNDPLNWSRLRKEMLFISIMLCTSAVAVIGPIFIPAFSSMAAEFDRDLTAIANLNGILVMMLGITSFIGIALGRVFGKRPFLVFTMVLEIIGLACAAKSSGYWSLYGSRILQGLGIGGFACVGNALISDVFFLHEQGTRIALWQFAWVFSVNASPLVSSHIIATHGWRMAFWAALGYTTFCSVFYFLAAPETTYVRQEPISVATTPPETESEGKEIEMGVASAQPALEHGAGPQFPARKSPFSLWNGIMTDDSILLVLSRPFVVGLTPPIFWSLITYGIFFTGTIVTGATFSQIFAVAPYNLDTVSVGNISSIGPLLGSIIGFASSGPLADFAARTLARRNRGYFEPEMYLVLMLPAFVFCLAGFVGWGHSVANGAPRIVPAAMIAIAYLGSTFGFSGTIMYASVAFPARGGDAFGIMMLAKSAIAFGLLFVANTWLATVGPVAFYGAWAGLTCGTAFLALPLYIFGKRIRLWTSKNSMLGWTTR</sequence>
<protein>
    <recommendedName>
        <fullName evidence="6">Major facilitator superfamily (MFS) profile domain-containing protein</fullName>
    </recommendedName>
</protein>
<dbReference type="STRING" id="1331196.A0A1B9IFA3"/>
<dbReference type="InterPro" id="IPR020846">
    <property type="entry name" value="MFS_dom"/>
</dbReference>
<feature type="transmembrane region" description="Helical" evidence="5">
    <location>
        <begin position="374"/>
        <end position="396"/>
    </location>
</feature>
<evidence type="ECO:0000256" key="4">
    <source>
        <dbReference type="ARBA" id="ARBA00023136"/>
    </source>
</evidence>
<evidence type="ECO:0000256" key="5">
    <source>
        <dbReference type="SAM" id="Phobius"/>
    </source>
</evidence>
<gene>
    <name evidence="7" type="ORF">L486_08243</name>
</gene>
<keyword evidence="8" id="KW-1185">Reference proteome</keyword>
<feature type="domain" description="Major facilitator superfamily (MFS) profile" evidence="6">
    <location>
        <begin position="69"/>
        <end position="543"/>
    </location>
</feature>
<dbReference type="Gene3D" id="1.20.1250.20">
    <property type="entry name" value="MFS general substrate transporter like domains"/>
    <property type="match status" value="1"/>
</dbReference>
<feature type="transmembrane region" description="Helical" evidence="5">
    <location>
        <begin position="408"/>
        <end position="428"/>
    </location>
</feature>
<organism evidence="7 8">
    <name type="scientific">Kwoniella mangroviensis CBS 10435</name>
    <dbReference type="NCBI Taxonomy" id="1331196"/>
    <lineage>
        <taxon>Eukaryota</taxon>
        <taxon>Fungi</taxon>
        <taxon>Dikarya</taxon>
        <taxon>Basidiomycota</taxon>
        <taxon>Agaricomycotina</taxon>
        <taxon>Tremellomycetes</taxon>
        <taxon>Tremellales</taxon>
        <taxon>Cryptococcaceae</taxon>
        <taxon>Kwoniella</taxon>
    </lineage>
</organism>
<evidence type="ECO:0000256" key="1">
    <source>
        <dbReference type="ARBA" id="ARBA00004141"/>
    </source>
</evidence>
<feature type="transmembrane region" description="Helical" evidence="5">
    <location>
        <begin position="203"/>
        <end position="221"/>
    </location>
</feature>
<keyword evidence="4 5" id="KW-0472">Membrane</keyword>
<feature type="transmembrane region" description="Helical" evidence="5">
    <location>
        <begin position="108"/>
        <end position="130"/>
    </location>
</feature>
<feature type="transmembrane region" description="Helical" evidence="5">
    <location>
        <begin position="139"/>
        <end position="162"/>
    </location>
</feature>
<evidence type="ECO:0000259" key="6">
    <source>
        <dbReference type="PROSITE" id="PS50850"/>
    </source>
</evidence>
<dbReference type="AlphaFoldDB" id="A0A1B9IFA3"/>
<dbReference type="GO" id="GO:0005886">
    <property type="term" value="C:plasma membrane"/>
    <property type="evidence" value="ECO:0007669"/>
    <property type="project" value="TreeGrafter"/>
</dbReference>
<dbReference type="Proteomes" id="UP000092583">
    <property type="component" value="Unassembled WGS sequence"/>
</dbReference>
<keyword evidence="2 5" id="KW-0812">Transmembrane</keyword>
<comment type="subcellular location">
    <subcellularLocation>
        <location evidence="1">Membrane</location>
        <topology evidence="1">Multi-pass membrane protein</topology>
    </subcellularLocation>
</comment>
<dbReference type="SUPFAM" id="SSF103473">
    <property type="entry name" value="MFS general substrate transporter"/>
    <property type="match status" value="1"/>
</dbReference>
<keyword evidence="3 5" id="KW-1133">Transmembrane helix</keyword>
<feature type="transmembrane region" description="Helical" evidence="5">
    <location>
        <begin position="227"/>
        <end position="246"/>
    </location>
</feature>
<dbReference type="InterPro" id="IPR011701">
    <property type="entry name" value="MFS"/>
</dbReference>
<dbReference type="GO" id="GO:0022857">
    <property type="term" value="F:transmembrane transporter activity"/>
    <property type="evidence" value="ECO:0007669"/>
    <property type="project" value="InterPro"/>
</dbReference>
<dbReference type="Pfam" id="PF07690">
    <property type="entry name" value="MFS_1"/>
    <property type="match status" value="1"/>
</dbReference>
<dbReference type="InterPro" id="IPR036259">
    <property type="entry name" value="MFS_trans_sf"/>
</dbReference>
<feature type="transmembrane region" description="Helical" evidence="5">
    <location>
        <begin position="73"/>
        <end position="96"/>
    </location>
</feature>
<accession>A0A1B9IFA3</accession>
<proteinExistence type="predicted"/>
<reference evidence="8" key="2">
    <citation type="submission" date="2013-12" db="EMBL/GenBank/DDBJ databases">
        <title>Evolution of pathogenesis and genome organization in the Tremellales.</title>
        <authorList>
            <person name="Cuomo C."/>
            <person name="Litvintseva A."/>
            <person name="Heitman J."/>
            <person name="Chen Y."/>
            <person name="Sun S."/>
            <person name="Springer D."/>
            <person name="Dromer F."/>
            <person name="Young S."/>
            <person name="Zeng Q."/>
            <person name="Chapman S."/>
            <person name="Gujja S."/>
            <person name="Saif S."/>
            <person name="Birren B."/>
        </authorList>
    </citation>
    <scope>NUCLEOTIDE SEQUENCE [LARGE SCALE GENOMIC DNA]</scope>
    <source>
        <strain evidence="8">CBS 10435</strain>
    </source>
</reference>
<evidence type="ECO:0000313" key="8">
    <source>
        <dbReference type="Proteomes" id="UP000092583"/>
    </source>
</evidence>
<name>A0A1B9IFA3_9TREE</name>
<dbReference type="PANTHER" id="PTHR23502">
    <property type="entry name" value="MAJOR FACILITATOR SUPERFAMILY"/>
    <property type="match status" value="1"/>
</dbReference>